<feature type="region of interest" description="Disordered" evidence="9">
    <location>
        <begin position="864"/>
        <end position="887"/>
    </location>
</feature>
<organism evidence="12 13">
    <name type="scientific">Anguilla anguilla</name>
    <name type="common">European freshwater eel</name>
    <name type="synonym">Muraena anguilla</name>
    <dbReference type="NCBI Taxonomy" id="7936"/>
    <lineage>
        <taxon>Eukaryota</taxon>
        <taxon>Metazoa</taxon>
        <taxon>Chordata</taxon>
        <taxon>Craniata</taxon>
        <taxon>Vertebrata</taxon>
        <taxon>Euteleostomi</taxon>
        <taxon>Actinopterygii</taxon>
        <taxon>Neopterygii</taxon>
        <taxon>Teleostei</taxon>
        <taxon>Anguilliformes</taxon>
        <taxon>Anguillidae</taxon>
        <taxon>Anguilla</taxon>
    </lineage>
</organism>
<dbReference type="Pfam" id="PF16000">
    <property type="entry name" value="CARMIL_C"/>
    <property type="match status" value="1"/>
</dbReference>
<dbReference type="InterPro" id="IPR032675">
    <property type="entry name" value="LRR_dom_sf"/>
</dbReference>
<dbReference type="EMBL" id="JAFIRN010000009">
    <property type="protein sequence ID" value="KAG5841613.1"/>
    <property type="molecule type" value="Genomic_DNA"/>
</dbReference>
<dbReference type="Pfam" id="PF13516">
    <property type="entry name" value="LRR_6"/>
    <property type="match status" value="1"/>
</dbReference>
<dbReference type="Proteomes" id="UP001044222">
    <property type="component" value="Chromosome 9"/>
</dbReference>
<feature type="compositionally biased region" description="Basic residues" evidence="9">
    <location>
        <begin position="961"/>
        <end position="977"/>
    </location>
</feature>
<feature type="domain" description="CARMIL C-terminal" evidence="10">
    <location>
        <begin position="783"/>
        <end position="1040"/>
    </location>
</feature>
<keyword evidence="5" id="KW-0963">Cytoplasm</keyword>
<dbReference type="InterPro" id="IPR001611">
    <property type="entry name" value="Leu-rich_rpt"/>
</dbReference>
<feature type="compositionally biased region" description="Basic and acidic residues" evidence="9">
    <location>
        <begin position="1312"/>
        <end position="1329"/>
    </location>
</feature>
<comment type="caution">
    <text evidence="12">The sequence shown here is derived from an EMBL/GenBank/DDBJ whole genome shotgun (WGS) entry which is preliminary data.</text>
</comment>
<evidence type="ECO:0000313" key="13">
    <source>
        <dbReference type="Proteomes" id="UP001044222"/>
    </source>
</evidence>
<dbReference type="Pfam" id="PF17888">
    <property type="entry name" value="Carm_PH"/>
    <property type="match status" value="1"/>
</dbReference>
<keyword evidence="13" id="KW-1185">Reference proteome</keyword>
<gene>
    <name evidence="12" type="ORF">ANANG_G00168480</name>
</gene>
<feature type="domain" description="CARMIL pleckstrin homology" evidence="11">
    <location>
        <begin position="31"/>
        <end position="124"/>
    </location>
</feature>
<feature type="compositionally biased region" description="Basic and acidic residues" evidence="9">
    <location>
        <begin position="1079"/>
        <end position="1106"/>
    </location>
</feature>
<proteinExistence type="inferred from homology"/>
<dbReference type="PANTHER" id="PTHR24112:SF43">
    <property type="entry name" value="CAPPING PROTEIN, ARP2_3 AND MYOSIN-I LINKER PROTEIN 3"/>
    <property type="match status" value="1"/>
</dbReference>
<evidence type="ECO:0000256" key="6">
    <source>
        <dbReference type="ARBA" id="ARBA00022614"/>
    </source>
</evidence>
<feature type="compositionally biased region" description="Basic residues" evidence="9">
    <location>
        <begin position="904"/>
        <end position="913"/>
    </location>
</feature>
<evidence type="ECO:0000256" key="7">
    <source>
        <dbReference type="ARBA" id="ARBA00022737"/>
    </source>
</evidence>
<keyword evidence="4" id="KW-1003">Cell membrane</keyword>
<dbReference type="InterPro" id="IPR031943">
    <property type="entry name" value="CARMIL_C"/>
</dbReference>
<evidence type="ECO:0008006" key="14">
    <source>
        <dbReference type="Google" id="ProtNLM"/>
    </source>
</evidence>
<dbReference type="GO" id="GO:0005886">
    <property type="term" value="C:plasma membrane"/>
    <property type="evidence" value="ECO:0007669"/>
    <property type="project" value="UniProtKB-SubCell"/>
</dbReference>
<evidence type="ECO:0000256" key="8">
    <source>
        <dbReference type="ARBA" id="ARBA00023136"/>
    </source>
</evidence>
<dbReference type="GO" id="GO:0034315">
    <property type="term" value="P:regulation of Arp2/3 complex-mediated actin nucleation"/>
    <property type="evidence" value="ECO:0007669"/>
    <property type="project" value="TreeGrafter"/>
</dbReference>
<evidence type="ECO:0000313" key="12">
    <source>
        <dbReference type="EMBL" id="KAG5841613.1"/>
    </source>
</evidence>
<evidence type="ECO:0000256" key="1">
    <source>
        <dbReference type="ARBA" id="ARBA00004236"/>
    </source>
</evidence>
<dbReference type="Gene3D" id="2.30.29.30">
    <property type="entry name" value="Pleckstrin-homology domain (PH domain)/Phosphotyrosine-binding domain (PTB)"/>
    <property type="match status" value="1"/>
</dbReference>
<sequence>MASKELAVSCFVNVSREITESIKKVLEKPSIKFVRGVKLDTKSGKSEDRILVLTAWRLYLLAAKVPTKVETTFNFLEIRAMNTHPEHQVVIETDKSTSSLRLQSRDHLDHVISHINFALSRIFNNSVFAPSICRYDGDPSDGNRKFSPSSETSVETQRACGGFSETYAALCDYNGIGCKEEVQWDVDTIYHSQDNREFNLLDFSHLESRDLAVIVASMAYNTWFTKLYCKDLRIGSEVIEQILHTLSKSSSLEEITLENAGLKADFPQKMATALSENPASVIHSLNLAHNTLDNQGVSNLIQQVCRLSRGLRLLNLSKTSLSSKGVVALSQALCSSDDYSNSLLHLDLSRNPGVLSGEDATNLYLFLAQPNCLVHLDLSGTDCAVDSLFGALLRGCCADLSYLNLSKNSFSHRKVRESLPLFRQFFSSAFSLTHLSLASMKLPLDVLRALFLGLSSNPHITDLHLDISSCELRSAGAAMIHELLPRISCIGTLDISDNGLDADLLSVIPSLSRHPSLKHLLLGKNFNIKSRVLDEVLQKLVQLIQEEECGLQSLSVADSRLRSRGTVLVNALGSNACLRRVDLSGNNMEDVGAKMLSKALQINTTLRSVTWDRNNTTATGLQDVARALEHNFTLQYMPLPLSDVTQAYRGSSEKTEQALTKIQRALLRNNQTQRFSQRQALRLHQGLVTSTAEQVMERLCVRVQQQVCVLRGSSEGEELQAARQVLKEARNSRALYPSLCELAHVLSVDGPVRQKLDSLAGELAKAADKELQVIVDSMVSLCRELCPLSSSAAERLTPPLSSVSERVSIPRSTIRSALMERAAQDIHRALEEVKLSVVSYLTNSIVDQILQELYSTHKALSRQVSQVKPWDETGTGRRSHRHRDSLDITDEELGTSIDTIAIKKRSSRTRRIRPVSTRLSLGDDSSASPPSSVPPHSAPLSRSASWECLSALPTQGAPLHHVTRVRPRPPRKHRRGHAPPEAHCTENGAVTPLDDGLPDFYTKRVLPDSQLSSLHQAQSFRRKKRRSMLSIFGFRRNRNSTVSTQESTAAAGACGEEPRTVASAPSSSATENIYAIPHRARDCGKADPPRDEAKGKEEEQKGEGQLEAKPMPGVGGGKSPCFSQKEGSEQDTETDKPTDPDGPEGEPEETDQGGDDRQTDRQTPHPQTEDQRGPRTPVDSAKPSLAYMRQRHLQQSSESSVEGEAAVGREKEVEEEEEERGSKTEGHPPPIPEKPVDLKPISNRSPVDTPTAVMSPIEAASERKIPPPVPSSLTKPILGSVDMAVNQDEEEMKGAVPLKPQRNRKSHSCDIGFDRDSSGIPEKLSDRKPPMKKPRLPQNRNKSLDLPGTSTGNGSRDFGNSEAS</sequence>
<dbReference type="InterPro" id="IPR051279">
    <property type="entry name" value="PP1-Reg/Actin-Interact_Protein"/>
</dbReference>
<feature type="region of interest" description="Disordered" evidence="9">
    <location>
        <begin position="904"/>
        <end position="940"/>
    </location>
</feature>
<evidence type="ECO:0000256" key="5">
    <source>
        <dbReference type="ARBA" id="ARBA00022490"/>
    </source>
</evidence>
<dbReference type="Gene3D" id="3.80.10.10">
    <property type="entry name" value="Ribonuclease Inhibitor"/>
    <property type="match status" value="1"/>
</dbReference>
<dbReference type="SMART" id="SM00368">
    <property type="entry name" value="LRR_RI"/>
    <property type="match status" value="4"/>
</dbReference>
<dbReference type="FunFam" id="3.80.10.10:FF:000009">
    <property type="entry name" value="F-actin-uncapping protein LRRC16A isoform X1"/>
    <property type="match status" value="1"/>
</dbReference>
<comment type="subcellular location">
    <subcellularLocation>
        <location evidence="1">Cell membrane</location>
    </subcellularLocation>
    <subcellularLocation>
        <location evidence="2">Cytoplasm</location>
    </subcellularLocation>
</comment>
<evidence type="ECO:0000259" key="11">
    <source>
        <dbReference type="Pfam" id="PF17888"/>
    </source>
</evidence>
<feature type="region of interest" description="Disordered" evidence="9">
    <location>
        <begin position="957"/>
        <end position="991"/>
    </location>
</feature>
<comment type="similarity">
    <text evidence="3">Belongs to the CARMIL family.</text>
</comment>
<feature type="compositionally biased region" description="Basic and acidic residues" evidence="9">
    <location>
        <begin position="1154"/>
        <end position="1173"/>
    </location>
</feature>
<dbReference type="GO" id="GO:0005737">
    <property type="term" value="C:cytoplasm"/>
    <property type="evidence" value="ECO:0007669"/>
    <property type="project" value="UniProtKB-SubCell"/>
</dbReference>
<dbReference type="InterPro" id="IPR041245">
    <property type="entry name" value="CARMIL_PH"/>
</dbReference>
<feature type="compositionally biased region" description="Low complexity" evidence="9">
    <location>
        <begin position="1194"/>
        <end position="1206"/>
    </location>
</feature>
<dbReference type="SUPFAM" id="SSF52047">
    <property type="entry name" value="RNI-like"/>
    <property type="match status" value="2"/>
</dbReference>
<dbReference type="GO" id="GO:0030027">
    <property type="term" value="C:lamellipodium"/>
    <property type="evidence" value="ECO:0007669"/>
    <property type="project" value="TreeGrafter"/>
</dbReference>
<evidence type="ECO:0000259" key="10">
    <source>
        <dbReference type="Pfam" id="PF16000"/>
    </source>
</evidence>
<evidence type="ECO:0000256" key="9">
    <source>
        <dbReference type="SAM" id="MobiDB-lite"/>
    </source>
</evidence>
<dbReference type="PANTHER" id="PTHR24112">
    <property type="entry name" value="LEUCINE-RICH REPEAT, ISOFORM F-RELATED"/>
    <property type="match status" value="1"/>
</dbReference>
<dbReference type="InterPro" id="IPR011993">
    <property type="entry name" value="PH-like_dom_sf"/>
</dbReference>
<accession>A0A9D3M9S5</accession>
<feature type="region of interest" description="Disordered" evidence="9">
    <location>
        <begin position="1040"/>
        <end position="1364"/>
    </location>
</feature>
<feature type="compositionally biased region" description="Acidic residues" evidence="9">
    <location>
        <begin position="1141"/>
        <end position="1153"/>
    </location>
</feature>
<keyword evidence="8" id="KW-0472">Membrane</keyword>
<evidence type="ECO:0000256" key="2">
    <source>
        <dbReference type="ARBA" id="ARBA00004496"/>
    </source>
</evidence>
<protein>
    <recommendedName>
        <fullName evidence="14">CARMIL C-terminal domain-containing protein</fullName>
    </recommendedName>
</protein>
<reference evidence="12" key="1">
    <citation type="submission" date="2021-01" db="EMBL/GenBank/DDBJ databases">
        <title>A chromosome-scale assembly of European eel, Anguilla anguilla.</title>
        <authorList>
            <person name="Henkel C."/>
            <person name="Jong-Raadsen S.A."/>
            <person name="Dufour S."/>
            <person name="Weltzien F.-A."/>
            <person name="Palstra A.P."/>
            <person name="Pelster B."/>
            <person name="Spaink H.P."/>
            <person name="Van Den Thillart G.E."/>
            <person name="Jansen H."/>
            <person name="Zahm M."/>
            <person name="Klopp C."/>
            <person name="Cedric C."/>
            <person name="Louis A."/>
            <person name="Berthelot C."/>
            <person name="Parey E."/>
            <person name="Roest Crollius H."/>
            <person name="Montfort J."/>
            <person name="Robinson-Rechavi M."/>
            <person name="Bucao C."/>
            <person name="Bouchez O."/>
            <person name="Gislard M."/>
            <person name="Lluch J."/>
            <person name="Milhes M."/>
            <person name="Lampietro C."/>
            <person name="Lopez Roques C."/>
            <person name="Donnadieu C."/>
            <person name="Braasch I."/>
            <person name="Desvignes T."/>
            <person name="Postlethwait J."/>
            <person name="Bobe J."/>
            <person name="Guiguen Y."/>
            <person name="Dirks R."/>
        </authorList>
    </citation>
    <scope>NUCLEOTIDE SEQUENCE</scope>
    <source>
        <strain evidence="12">Tag_6206</strain>
        <tissue evidence="12">Liver</tissue>
    </source>
</reference>
<keyword evidence="6" id="KW-0433">Leucine-rich repeat</keyword>
<name>A0A9D3M9S5_ANGAN</name>
<feature type="compositionally biased region" description="Low complexity" evidence="9">
    <location>
        <begin position="914"/>
        <end position="930"/>
    </location>
</feature>
<evidence type="ECO:0000256" key="3">
    <source>
        <dbReference type="ARBA" id="ARBA00007298"/>
    </source>
</evidence>
<evidence type="ECO:0000256" key="4">
    <source>
        <dbReference type="ARBA" id="ARBA00022475"/>
    </source>
</evidence>
<keyword evidence="7" id="KW-0677">Repeat</keyword>
<dbReference type="GO" id="GO:0016477">
    <property type="term" value="P:cell migration"/>
    <property type="evidence" value="ECO:0007669"/>
    <property type="project" value="TreeGrafter"/>
</dbReference>